<dbReference type="PATRIC" id="fig|203274.3.peg.41"/>
<comment type="caution">
    <text evidence="5">The sequence shown here is derived from an EMBL/GenBank/DDBJ whole genome shotgun (WGS) entry which is preliminary data.</text>
</comment>
<reference evidence="5 6" key="1">
    <citation type="submission" date="2016-02" db="EMBL/GenBank/DDBJ databases">
        <title>A draft genome sequence of Candidatus Phytoplasma oryzae strain Mbita1, the causative agent of Napier Grass stunt disease in Kenya.</title>
        <authorList>
            <person name="Fischer A."/>
            <person name="Santa-Cruz I."/>
            <person name="Wambua L."/>
            <person name="Olds C."/>
            <person name="Midega C."/>
            <person name="Dickinson M."/>
            <person name="Kawicha P."/>
            <person name="Khan Z."/>
            <person name="Masiga D."/>
            <person name="Jores J."/>
            <person name="Bernd S."/>
        </authorList>
    </citation>
    <scope>NUCLEOTIDE SEQUENCE [LARGE SCALE GENOMIC DNA]</scope>
    <source>
        <strain evidence="5">Mbita1</strain>
    </source>
</reference>
<protein>
    <submittedName>
        <fullName evidence="5">SpoVG family protein</fullName>
    </submittedName>
</protein>
<feature type="coiled-coil region" evidence="4">
    <location>
        <begin position="207"/>
        <end position="234"/>
    </location>
</feature>
<evidence type="ECO:0000313" key="5">
    <source>
        <dbReference type="EMBL" id="KXT29397.1"/>
    </source>
</evidence>
<organism evidence="5 6">
    <name type="scientific">Candidatus Phytoplasma oryzae</name>
    <dbReference type="NCBI Taxonomy" id="203274"/>
    <lineage>
        <taxon>Bacteria</taxon>
        <taxon>Bacillati</taxon>
        <taxon>Mycoplasmatota</taxon>
        <taxon>Mollicutes</taxon>
        <taxon>Acholeplasmatales</taxon>
        <taxon>Acholeplasmataceae</taxon>
        <taxon>Candidatus Phytoplasma</taxon>
        <taxon>16SrXI (Rice yellow dwarf group)</taxon>
    </lineage>
</organism>
<dbReference type="PANTHER" id="PTHR38429:SF1">
    <property type="entry name" value="SEPTATION PROTEIN SPOVG-RELATED"/>
    <property type="match status" value="1"/>
</dbReference>
<evidence type="ECO:0000256" key="2">
    <source>
        <dbReference type="ARBA" id="ARBA00023210"/>
    </source>
</evidence>
<evidence type="ECO:0000256" key="3">
    <source>
        <dbReference type="ARBA" id="ARBA00023306"/>
    </source>
</evidence>
<keyword evidence="3" id="KW-0131">Cell cycle</keyword>
<dbReference type="GO" id="GO:0030435">
    <property type="term" value="P:sporulation resulting in formation of a cellular spore"/>
    <property type="evidence" value="ECO:0007669"/>
    <property type="project" value="InterPro"/>
</dbReference>
<evidence type="ECO:0000313" key="6">
    <source>
        <dbReference type="Proteomes" id="UP000070069"/>
    </source>
</evidence>
<dbReference type="InterPro" id="IPR036751">
    <property type="entry name" value="SpoVG_sf"/>
</dbReference>
<gene>
    <name evidence="5" type="ORF">AXA84_0042</name>
</gene>
<dbReference type="Proteomes" id="UP000070069">
    <property type="component" value="Unassembled WGS sequence"/>
</dbReference>
<dbReference type="SUPFAM" id="SSF160537">
    <property type="entry name" value="SpoVG-like"/>
    <property type="match status" value="2"/>
</dbReference>
<dbReference type="Gene3D" id="3.30.1120.40">
    <property type="entry name" value="Stage V sporulation protein G"/>
    <property type="match status" value="2"/>
</dbReference>
<dbReference type="PANTHER" id="PTHR38429">
    <property type="entry name" value="SEPTATION PROTEIN SPOVG-RELATED"/>
    <property type="match status" value="1"/>
</dbReference>
<keyword evidence="2" id="KW-0717">Septation</keyword>
<proteinExistence type="predicted"/>
<dbReference type="GO" id="GO:0000917">
    <property type="term" value="P:division septum assembly"/>
    <property type="evidence" value="ECO:0007669"/>
    <property type="project" value="UniProtKB-KW"/>
</dbReference>
<dbReference type="AlphaFoldDB" id="A0A139JQY3"/>
<evidence type="ECO:0000256" key="4">
    <source>
        <dbReference type="SAM" id="Coils"/>
    </source>
</evidence>
<dbReference type="InterPro" id="IPR007170">
    <property type="entry name" value="SpoVG"/>
</dbReference>
<evidence type="ECO:0000256" key="1">
    <source>
        <dbReference type="ARBA" id="ARBA00022618"/>
    </source>
</evidence>
<dbReference type="Pfam" id="PF04026">
    <property type="entry name" value="SpoVG"/>
    <property type="match status" value="2"/>
</dbReference>
<name>A0A139JQY3_9MOLU</name>
<sequence length="339" mass="40560">MKITYIRIKKHKERQGRFFNKLFKGIASITFNNSFVVHNIKILENEKGIFIGMPSVKKKFRQEETINIEHIPKQKKEETINIEHIPKQKKEETINIEHISKQRNFLNFLDIAHPINRETRKMISEEIKKCYQEMLERGEDKIEVKLDNNCVDQNIEITSVKIRKQNKSQNRLKGISSITFFNAFVVHNIKIIQGDKGIFIAMPSIRKFQKTEEKKDLNNNSENIRNKRENFLDIAHPINRETRKIIEEKIKNHFYEMLKRLKDKIETKDLLKKEVNIEENVYIERNFNSDEKVNIEKNFNSDEKVNIEKNFNSDEKINIEKNFNLDEEVNIEKKEETDK</sequence>
<dbReference type="EMBL" id="LTBM01000001">
    <property type="protein sequence ID" value="KXT29397.1"/>
    <property type="molecule type" value="Genomic_DNA"/>
</dbReference>
<accession>A0A139JQY3</accession>
<keyword evidence="1" id="KW-0132">Cell division</keyword>
<keyword evidence="4" id="KW-0175">Coiled coil</keyword>